<comment type="caution">
    <text evidence="2">The sequence shown here is derived from an EMBL/GenBank/DDBJ whole genome shotgun (WGS) entry which is preliminary data.</text>
</comment>
<keyword evidence="1" id="KW-1133">Transmembrane helix</keyword>
<sequence>MGAFIYPCRHIAILTTAEAWACLHAITFGEELGFREICFEEDSLMLIRGIEISKVADQIRDLNCGRGRVFGRIAFIAIADITDAIAVIAGIAV</sequence>
<proteinExistence type="predicted"/>
<dbReference type="Proteomes" id="UP000593575">
    <property type="component" value="Unassembled WGS sequence"/>
</dbReference>
<dbReference type="EMBL" id="JABFAE010000011">
    <property type="protein sequence ID" value="MBA0841010.1"/>
    <property type="molecule type" value="Genomic_DNA"/>
</dbReference>
<name>A0A7J9K3J0_9ROSI</name>
<feature type="transmembrane region" description="Helical" evidence="1">
    <location>
        <begin position="69"/>
        <end position="92"/>
    </location>
</feature>
<keyword evidence="3" id="KW-1185">Reference proteome</keyword>
<feature type="non-terminal residue" evidence="2">
    <location>
        <position position="93"/>
    </location>
</feature>
<protein>
    <recommendedName>
        <fullName evidence="4">RNase H type-1 domain-containing protein</fullName>
    </recommendedName>
</protein>
<dbReference type="AlphaFoldDB" id="A0A7J9K3J0"/>
<keyword evidence="1" id="KW-0472">Membrane</keyword>
<gene>
    <name evidence="2" type="ORF">Goarm_003538</name>
</gene>
<evidence type="ECO:0008006" key="4">
    <source>
        <dbReference type="Google" id="ProtNLM"/>
    </source>
</evidence>
<accession>A0A7J9K3J0</accession>
<keyword evidence="1" id="KW-0812">Transmembrane</keyword>
<organism evidence="2 3">
    <name type="scientific">Gossypium armourianum</name>
    <dbReference type="NCBI Taxonomy" id="34283"/>
    <lineage>
        <taxon>Eukaryota</taxon>
        <taxon>Viridiplantae</taxon>
        <taxon>Streptophyta</taxon>
        <taxon>Embryophyta</taxon>
        <taxon>Tracheophyta</taxon>
        <taxon>Spermatophyta</taxon>
        <taxon>Magnoliopsida</taxon>
        <taxon>eudicotyledons</taxon>
        <taxon>Gunneridae</taxon>
        <taxon>Pentapetalae</taxon>
        <taxon>rosids</taxon>
        <taxon>malvids</taxon>
        <taxon>Malvales</taxon>
        <taxon>Malvaceae</taxon>
        <taxon>Malvoideae</taxon>
        <taxon>Gossypium</taxon>
    </lineage>
</organism>
<evidence type="ECO:0000313" key="2">
    <source>
        <dbReference type="EMBL" id="MBA0841010.1"/>
    </source>
</evidence>
<evidence type="ECO:0000256" key="1">
    <source>
        <dbReference type="SAM" id="Phobius"/>
    </source>
</evidence>
<reference evidence="2 3" key="1">
    <citation type="journal article" date="2019" name="Genome Biol. Evol.">
        <title>Insights into the evolution of the New World diploid cottons (Gossypium, subgenus Houzingenia) based on genome sequencing.</title>
        <authorList>
            <person name="Grover C.E."/>
            <person name="Arick M.A. 2nd"/>
            <person name="Thrash A."/>
            <person name="Conover J.L."/>
            <person name="Sanders W.S."/>
            <person name="Peterson D.G."/>
            <person name="Frelichowski J.E."/>
            <person name="Scheffler J.A."/>
            <person name="Scheffler B.E."/>
            <person name="Wendel J.F."/>
        </authorList>
    </citation>
    <scope>NUCLEOTIDE SEQUENCE [LARGE SCALE GENOMIC DNA]</scope>
    <source>
        <strain evidence="2">6</strain>
        <tissue evidence="2">Leaf</tissue>
    </source>
</reference>
<evidence type="ECO:0000313" key="3">
    <source>
        <dbReference type="Proteomes" id="UP000593575"/>
    </source>
</evidence>